<dbReference type="Proteomes" id="UP000010847">
    <property type="component" value="Chromosome"/>
</dbReference>
<dbReference type="STRING" id="871968.DESME_04045"/>
<reference evidence="1 2" key="1">
    <citation type="submission" date="2013-12" db="EMBL/GenBank/DDBJ databases">
        <authorList>
            <consortium name="DOE Joint Genome Institute"/>
            <person name="Smidt H."/>
            <person name="Huntemann M."/>
            <person name="Han J."/>
            <person name="Chen A."/>
            <person name="Kyrpides N."/>
            <person name="Mavromatis K."/>
            <person name="Markowitz V."/>
            <person name="Palaniappan K."/>
            <person name="Ivanova N."/>
            <person name="Schaumberg A."/>
            <person name="Pati A."/>
            <person name="Liolios K."/>
            <person name="Nordberg H.P."/>
            <person name="Cantor M.N."/>
            <person name="Hua S.X."/>
            <person name="Woyke T."/>
        </authorList>
    </citation>
    <scope>NUCLEOTIDE SEQUENCE [LARGE SCALE GENOMIC DNA]</scope>
    <source>
        <strain evidence="2">DSM 15288</strain>
    </source>
</reference>
<dbReference type="RefSeq" id="WP_006715177.1">
    <property type="nucleotide sequence ID" value="NZ_CP007032.1"/>
</dbReference>
<dbReference type="PANTHER" id="PTHR40705">
    <property type="entry name" value="TRNA(ILE2) 2-AGMATINYLCYTIDINE SYNTHETASE TIAS"/>
    <property type="match status" value="1"/>
</dbReference>
<dbReference type="OrthoDB" id="270233at2"/>
<proteinExistence type="predicted"/>
<gene>
    <name evidence="1" type="ORF">DESME_04045</name>
</gene>
<dbReference type="HOGENOM" id="CLU_098525_0_0_9"/>
<dbReference type="Gene3D" id="3.30.70.2200">
    <property type="match status" value="1"/>
</dbReference>
<dbReference type="PANTHER" id="PTHR40705:SF2">
    <property type="entry name" value="DUF1743 DOMAIN-CONTAINING PROTEIN"/>
    <property type="match status" value="1"/>
</dbReference>
<sequence length="248" mass="27255">MKILVCIDDTDNLESRGTGELATILGQEIEEQGWGKTFGVTRHQLFVHEDIPYTSHNSSMCFVAEMKEEYLNRFIDFATDFLVRESAEGSDPGLCVLIPERLTQGDELIAFGQKAKRAILTKQDAYELAQHLGIHLSEHGGTGQGVIGALAGAALRLSGNDGRFKGKLKIKSDTDVIAVRDILEQTIVDMVKSLEGTILEADDLVKLGDTLKAILLEGKCVLPVTLIEAPAREGVRWQTCTKQQVKKF</sequence>
<dbReference type="KEGG" id="dmt:DESME_04045"/>
<organism evidence="1 2">
    <name type="scientific">Desulfitobacterium metallireducens DSM 15288</name>
    <dbReference type="NCBI Taxonomy" id="871968"/>
    <lineage>
        <taxon>Bacteria</taxon>
        <taxon>Bacillati</taxon>
        <taxon>Bacillota</taxon>
        <taxon>Clostridia</taxon>
        <taxon>Eubacteriales</taxon>
        <taxon>Desulfitobacteriaceae</taxon>
        <taxon>Desulfitobacterium</taxon>
    </lineage>
</organism>
<protein>
    <recommendedName>
        <fullName evidence="3">tRNA(Ile2) 2-agmatinylcytidine synthetase</fullName>
    </recommendedName>
</protein>
<dbReference type="eggNOG" id="COG1571">
    <property type="taxonomic scope" value="Bacteria"/>
</dbReference>
<keyword evidence="2" id="KW-1185">Reference proteome</keyword>
<accession>W0E9X7</accession>
<evidence type="ECO:0000313" key="2">
    <source>
        <dbReference type="Proteomes" id="UP000010847"/>
    </source>
</evidence>
<evidence type="ECO:0008006" key="3">
    <source>
        <dbReference type="Google" id="ProtNLM"/>
    </source>
</evidence>
<name>W0E9X7_9FIRM</name>
<dbReference type="EMBL" id="CP007032">
    <property type="protein sequence ID" value="AHF06323.1"/>
    <property type="molecule type" value="Genomic_DNA"/>
</dbReference>
<evidence type="ECO:0000313" key="1">
    <source>
        <dbReference type="EMBL" id="AHF06323.1"/>
    </source>
</evidence>
<dbReference type="AlphaFoldDB" id="W0E9X7"/>